<keyword evidence="6" id="KW-1185">Reference proteome</keyword>
<comment type="cofactor">
    <cofactor evidence="1">
        <name>Zn(2+)</name>
        <dbReference type="ChEBI" id="CHEBI:29105"/>
    </cofactor>
</comment>
<evidence type="ECO:0000313" key="6">
    <source>
        <dbReference type="Proteomes" id="UP001610335"/>
    </source>
</evidence>
<keyword evidence="3" id="KW-0378">Hydrolase</keyword>
<dbReference type="InterPro" id="IPR006330">
    <property type="entry name" value="Ado/ade_deaminase"/>
</dbReference>
<name>A0ABR4J6X2_9EURO</name>
<dbReference type="InterPro" id="IPR001365">
    <property type="entry name" value="A_deaminase_dom"/>
</dbReference>
<proteinExistence type="predicted"/>
<dbReference type="CDD" id="cd01321">
    <property type="entry name" value="ADGF"/>
    <property type="match status" value="1"/>
</dbReference>
<feature type="domain" description="Adenosine deaminase" evidence="4">
    <location>
        <begin position="212"/>
        <end position="511"/>
    </location>
</feature>
<evidence type="ECO:0000259" key="4">
    <source>
        <dbReference type="Pfam" id="PF00962"/>
    </source>
</evidence>
<dbReference type="PANTHER" id="PTHR11409:SF39">
    <property type="entry name" value="ADENOSINE DEAMINASE 2"/>
    <property type="match status" value="1"/>
</dbReference>
<dbReference type="Proteomes" id="UP001610335">
    <property type="component" value="Unassembled WGS sequence"/>
</dbReference>
<evidence type="ECO:0000256" key="3">
    <source>
        <dbReference type="ARBA" id="ARBA00022801"/>
    </source>
</evidence>
<organism evidence="5 6">
    <name type="scientific">Aspergillus cavernicola</name>
    <dbReference type="NCBI Taxonomy" id="176166"/>
    <lineage>
        <taxon>Eukaryota</taxon>
        <taxon>Fungi</taxon>
        <taxon>Dikarya</taxon>
        <taxon>Ascomycota</taxon>
        <taxon>Pezizomycotina</taxon>
        <taxon>Eurotiomycetes</taxon>
        <taxon>Eurotiomycetidae</taxon>
        <taxon>Eurotiales</taxon>
        <taxon>Aspergillaceae</taxon>
        <taxon>Aspergillus</taxon>
        <taxon>Aspergillus subgen. Nidulantes</taxon>
    </lineage>
</organism>
<dbReference type="SUPFAM" id="SSF51556">
    <property type="entry name" value="Metallo-dependent hydrolases"/>
    <property type="match status" value="1"/>
</dbReference>
<keyword evidence="2" id="KW-0479">Metal-binding</keyword>
<evidence type="ECO:0000256" key="1">
    <source>
        <dbReference type="ARBA" id="ARBA00001947"/>
    </source>
</evidence>
<evidence type="ECO:0000256" key="2">
    <source>
        <dbReference type="ARBA" id="ARBA00022723"/>
    </source>
</evidence>
<accession>A0ABR4J6X2</accession>
<dbReference type="Pfam" id="PF00962">
    <property type="entry name" value="A_deaminase"/>
    <property type="match status" value="1"/>
</dbReference>
<sequence>MEQSEIEKHLSERSALLEREKTSRHDHAFKQSMSPVAKTAATILSNIRKKELKSFWTAAATTNPGRDLKEVMFPGMSFALSRDRMEKTSLWKIIAAMPKGCLLHAHMEAMIDIDWLIDQALEIPGFFITSPVSLRPGESEWTEPFEFHYRPKAQDDCAANIWQSGYTPNQPVPVTDAAATYPGGVAAFKTWAVSRMTINEEEALEHHHGIADIWKKFQSCFRSIAGLLFTEPVFRRCVPRLLQQLHDDGIKYVELRLALSHPFYRANTGVPDTDFSYFLECFQEELHSYMASPQGINFWGARLIWTAIRSFPDESIKDSMMRCIKLKAVYPSVIAGFDFVGQEDLGKPLVDLLPLCKWFQQECTDKNLQIPFFFHAGECLGDGDSTDSNLVDAILLNSRRIGHGFSLYKHPLLIDLVKSKKILIEMCPISHEVLRLTSNILMHPMPALQSRGVAVSLNNDDPAILGHGQNGLSHDFYQVLTAFENTGLAGIATMAEDSIRWAAFEDQADSEWLRGVEGVGDGLKASRMAEWRYAFEEWCEWIVKEFETAGLDTQD</sequence>
<evidence type="ECO:0000313" key="5">
    <source>
        <dbReference type="EMBL" id="KAL2834852.1"/>
    </source>
</evidence>
<dbReference type="Gene3D" id="3.20.20.140">
    <property type="entry name" value="Metal-dependent hydrolases"/>
    <property type="match status" value="1"/>
</dbReference>
<comment type="caution">
    <text evidence="5">The sequence shown here is derived from an EMBL/GenBank/DDBJ whole genome shotgun (WGS) entry which is preliminary data.</text>
</comment>
<gene>
    <name evidence="5" type="ORF">BDW59DRAFT_165</name>
</gene>
<dbReference type="PANTHER" id="PTHR11409">
    <property type="entry name" value="ADENOSINE DEAMINASE"/>
    <property type="match status" value="1"/>
</dbReference>
<protein>
    <recommendedName>
        <fullName evidence="4">Adenosine deaminase domain-containing protein</fullName>
    </recommendedName>
</protein>
<dbReference type="EMBL" id="JBFXLS010000001">
    <property type="protein sequence ID" value="KAL2834852.1"/>
    <property type="molecule type" value="Genomic_DNA"/>
</dbReference>
<dbReference type="InterPro" id="IPR032466">
    <property type="entry name" value="Metal_Hydrolase"/>
</dbReference>
<reference evidence="5 6" key="1">
    <citation type="submission" date="2024-07" db="EMBL/GenBank/DDBJ databases">
        <title>Section-level genome sequencing and comparative genomics of Aspergillus sections Usti and Cavernicolus.</title>
        <authorList>
            <consortium name="Lawrence Berkeley National Laboratory"/>
            <person name="Nybo J.L."/>
            <person name="Vesth T.C."/>
            <person name="Theobald S."/>
            <person name="Frisvad J.C."/>
            <person name="Larsen T.O."/>
            <person name="Kjaerboelling I."/>
            <person name="Rothschild-Mancinelli K."/>
            <person name="Lyhne E.K."/>
            <person name="Kogle M.E."/>
            <person name="Barry K."/>
            <person name="Clum A."/>
            <person name="Na H."/>
            <person name="Ledsgaard L."/>
            <person name="Lin J."/>
            <person name="Lipzen A."/>
            <person name="Kuo A."/>
            <person name="Riley R."/>
            <person name="Mondo S."/>
            <person name="LaButti K."/>
            <person name="Haridas S."/>
            <person name="Pangalinan J."/>
            <person name="Salamov A.A."/>
            <person name="Simmons B.A."/>
            <person name="Magnuson J.K."/>
            <person name="Chen J."/>
            <person name="Drula E."/>
            <person name="Henrissat B."/>
            <person name="Wiebenga A."/>
            <person name="Lubbers R.J."/>
            <person name="Gomes A.C."/>
            <person name="Makela M.R."/>
            <person name="Stajich J."/>
            <person name="Grigoriev I.V."/>
            <person name="Mortensen U.H."/>
            <person name="De vries R.P."/>
            <person name="Baker S.E."/>
            <person name="Andersen M.R."/>
        </authorList>
    </citation>
    <scope>NUCLEOTIDE SEQUENCE [LARGE SCALE GENOMIC DNA]</scope>
    <source>
        <strain evidence="5 6">CBS 600.67</strain>
    </source>
</reference>